<evidence type="ECO:0000313" key="8">
    <source>
        <dbReference type="EMBL" id="AWU75277.1"/>
    </source>
</evidence>
<feature type="transmembrane region" description="Helical" evidence="6">
    <location>
        <begin position="566"/>
        <end position="587"/>
    </location>
</feature>
<reference evidence="12" key="3">
    <citation type="journal article" date="2017" name="Genome Announc.">
        <title>Genome sequences of Cyberlindnera fabianii 65, Pichia kudriavzevii 129, and Saccharomyces cerevisiae 131 isolated from fermented masau fruits in Zimbabwe.</title>
        <authorList>
            <person name="van Rijswijck I.M.H."/>
            <person name="Derks M.F.L."/>
            <person name="Abee T."/>
            <person name="de Ridder D."/>
            <person name="Smid E.J."/>
        </authorList>
    </citation>
    <scope>NUCLEOTIDE SEQUENCE [LARGE SCALE GENOMIC DNA]</scope>
    <source>
        <strain evidence="12">129</strain>
    </source>
</reference>
<dbReference type="EMBL" id="CP028774">
    <property type="protein sequence ID" value="AWU75277.1"/>
    <property type="molecule type" value="Genomic_DNA"/>
</dbReference>
<accession>A0A099P6W1</accession>
<dbReference type="InterPro" id="IPR050524">
    <property type="entry name" value="APC_YAT"/>
</dbReference>
<evidence type="ECO:0000256" key="2">
    <source>
        <dbReference type="ARBA" id="ARBA00006983"/>
    </source>
</evidence>
<dbReference type="eggNOG" id="KOG1286">
    <property type="taxonomic scope" value="Eukaryota"/>
</dbReference>
<keyword evidence="4 6" id="KW-1133">Transmembrane helix</keyword>
<evidence type="ECO:0000256" key="6">
    <source>
        <dbReference type="SAM" id="Phobius"/>
    </source>
</evidence>
<keyword evidence="5 6" id="KW-0472">Membrane</keyword>
<keyword evidence="13" id="KW-1185">Reference proteome</keyword>
<feature type="transmembrane region" description="Helical" evidence="6">
    <location>
        <begin position="740"/>
        <end position="759"/>
    </location>
</feature>
<feature type="transmembrane region" description="Helical" evidence="6">
    <location>
        <begin position="819"/>
        <end position="841"/>
    </location>
</feature>
<feature type="transmembrane region" description="Helical" evidence="6">
    <location>
        <begin position="493"/>
        <end position="512"/>
    </location>
</feature>
<comment type="subcellular location">
    <subcellularLocation>
        <location evidence="1">Membrane</location>
        <topology evidence="1">Multi-pass membrane protein</topology>
    </subcellularLocation>
</comment>
<evidence type="ECO:0000313" key="11">
    <source>
        <dbReference type="Proteomes" id="UP000029867"/>
    </source>
</evidence>
<dbReference type="PANTHER" id="PTHR43341:SF46">
    <property type="entry name" value="SPS-SENSOR COMPONENT SSY1"/>
    <property type="match status" value="1"/>
</dbReference>
<dbReference type="Proteomes" id="UP000189274">
    <property type="component" value="Unassembled WGS sequence"/>
</dbReference>
<evidence type="ECO:0000313" key="12">
    <source>
        <dbReference type="Proteomes" id="UP000189274"/>
    </source>
</evidence>
<dbReference type="Proteomes" id="UP000249293">
    <property type="component" value="Chromosome 2"/>
</dbReference>
<dbReference type="InterPro" id="IPR004841">
    <property type="entry name" value="AA-permease/SLC12A_dom"/>
</dbReference>
<evidence type="ECO:0000313" key="9">
    <source>
        <dbReference type="EMBL" id="KGK39786.1"/>
    </source>
</evidence>
<proteinExistence type="inferred from homology"/>
<protein>
    <submittedName>
        <fullName evidence="10">SPS-sensor component SSY1</fullName>
    </submittedName>
</protein>
<feature type="transmembrane region" description="Helical" evidence="6">
    <location>
        <begin position="463"/>
        <end position="481"/>
    </location>
</feature>
<reference evidence="10" key="4">
    <citation type="submission" date="2017-01" db="EMBL/GenBank/DDBJ databases">
        <authorList>
            <person name="Mah S.A."/>
            <person name="Swanson W.J."/>
            <person name="Moy G.W."/>
            <person name="Vacquier V.D."/>
        </authorList>
    </citation>
    <scope>NUCLEOTIDE SEQUENCE [LARGE SCALE GENOMIC DNA]</scope>
    <source>
        <strain evidence="10">129</strain>
    </source>
</reference>
<organism evidence="9 11">
    <name type="scientific">Pichia kudriavzevii</name>
    <name type="common">Yeast</name>
    <name type="synonym">Issatchenkia orientalis</name>
    <dbReference type="NCBI Taxonomy" id="4909"/>
    <lineage>
        <taxon>Eukaryota</taxon>
        <taxon>Fungi</taxon>
        <taxon>Dikarya</taxon>
        <taxon>Ascomycota</taxon>
        <taxon>Saccharomycotina</taxon>
        <taxon>Pichiomycetes</taxon>
        <taxon>Pichiales</taxon>
        <taxon>Pichiaceae</taxon>
        <taxon>Pichia</taxon>
    </lineage>
</organism>
<dbReference type="Gene3D" id="1.20.1740.10">
    <property type="entry name" value="Amino acid/polyamine transporter I"/>
    <property type="match status" value="1"/>
</dbReference>
<dbReference type="Pfam" id="PF00324">
    <property type="entry name" value="AA_permease"/>
    <property type="match status" value="1"/>
</dbReference>
<dbReference type="EMBL" id="MQVM01000014">
    <property type="protein sequence ID" value="ONH73471.1"/>
    <property type="molecule type" value="Genomic_DNA"/>
</dbReference>
<reference evidence="8 13" key="5">
    <citation type="submission" date="2018-06" db="EMBL/GenBank/DDBJ databases">
        <title>Population genomics shows no distinction between pathogenic Candida krusei and environmental Pichia kudriavzevii: One species, four names.</title>
        <authorList>
            <person name="Douglass A.P."/>
            <person name="Offei B."/>
            <person name="Braun-Galleani S."/>
            <person name="Coughlan A.Y."/>
            <person name="Martos A."/>
            <person name="Ortiz-Merino R.A."/>
            <person name="Byrne K.P."/>
            <person name="Wolfe K.H."/>
        </authorList>
    </citation>
    <scope>NUCLEOTIDE SEQUENCE [LARGE SCALE GENOMIC DNA]</scope>
    <source>
        <strain evidence="8 13">CBS573</strain>
    </source>
</reference>
<feature type="transmembrane region" description="Helical" evidence="6">
    <location>
        <begin position="607"/>
        <end position="627"/>
    </location>
</feature>
<evidence type="ECO:0000256" key="1">
    <source>
        <dbReference type="ARBA" id="ARBA00004141"/>
    </source>
</evidence>
<feature type="transmembrane region" description="Helical" evidence="6">
    <location>
        <begin position="428"/>
        <end position="451"/>
    </location>
</feature>
<dbReference type="PANTHER" id="PTHR43341">
    <property type="entry name" value="AMINO ACID PERMEASE"/>
    <property type="match status" value="1"/>
</dbReference>
<feature type="transmembrane region" description="Helical" evidence="6">
    <location>
        <begin position="847"/>
        <end position="870"/>
    </location>
</feature>
<feature type="domain" description="Amino acid permease/ SLC12A" evidence="7">
    <location>
        <begin position="349"/>
        <end position="875"/>
    </location>
</feature>
<evidence type="ECO:0000313" key="10">
    <source>
        <dbReference type="EMBL" id="ONH73471.1"/>
    </source>
</evidence>
<sequence length="917" mass="103708">MVHRSKSGSPLSSLFIRRENAADDMDVDLSDRQSLFPDFSPIQDGTGMIDNGIEESCSGTTNEPAESQSCSGNSIRSSVLHNILDNEPSLLENHDKIKFTRLYKKYDKNESDENDLRLEFTDFQQYNRLLHHEDKLRSKLEKIARLKGLHLRKDTSQGPQENVLTTLNDDALNALYINAENPKDWDEMEKAQRKREGESKWMFGRLLHKFINSSESSKDNKEKDNSDELDFISIGSSIPIDDDVQLEDLPIDSQPFRKVNKRTLDYLREFEEHQYNNNNEIEMVVSKNEKVDYNLHRVDQYQNIDPIESPTDLGDHWISKTLNYFNLLRIMRIQRANKYQIQRKLNVRHLNQIALGGTLGVGLLLASGKAFTIAGPFGCLLGFIIAGALVIATMLSFCEIVTLIPLCGGVSGVAARFIDDGFGFALGVLYWVTYLFSFSTEVVAASIMLSYYDNLHIPGPNTAGWITLFLGITVIINLLDIRVYGEFEYYSTIIKLVILLALMIYMIVLNTGHSGPLHQRIGFKYWDSSLSDVANNITFGLFRPTFDVDDNGLGSLHGIGGNLGRFLQVLVSCTLASFAYVGTEIVIITGSESVNPRRSIPSATKNIFLRIIVFYIIAIFLVGLNIYSGDPRLLRFYPHDYISESQIAQQDAVVKIIGEDRCKSTVVDWAGFVNGSQSPWVIAIQSAGLCSFASAVNAFLLYFALTSASSQLYVSSRTLYFLALQNKIPSCFSLCTKRGVPYVSVLFTAFFGLLSYLSVKNDTAVIFERLMNVCSTSGLLVWCGMCLSFIRFYHALKLRPDIISRDDDDYPYRSPFQPYLAYMGLFTGLVLVISSGFTVFLKGKWSTSFFFSSYGSLILFFGCYIAYWIFRGSKVTRLDQVDLDSGRREIDRVIWEDEKNYASNFKERLRKGIRMFV</sequence>
<feature type="transmembrane region" description="Helical" evidence="6">
    <location>
        <begin position="779"/>
        <end position="798"/>
    </location>
</feature>
<gene>
    <name evidence="10" type="ORF">BOH78_3132</name>
    <name evidence="8" type="ORF">C5L36_0B05240</name>
    <name evidence="9" type="ORF">JL09_g1073</name>
</gene>
<dbReference type="OrthoDB" id="3900342at2759"/>
<keyword evidence="3 6" id="KW-0812">Transmembrane</keyword>
<evidence type="ECO:0000256" key="3">
    <source>
        <dbReference type="ARBA" id="ARBA00022692"/>
    </source>
</evidence>
<dbReference type="GO" id="GO:0015171">
    <property type="term" value="F:amino acid transmembrane transporter activity"/>
    <property type="evidence" value="ECO:0007669"/>
    <property type="project" value="TreeGrafter"/>
</dbReference>
<dbReference type="HOGENOM" id="CLU_007946_8_6_1"/>
<feature type="transmembrane region" description="Helical" evidence="6">
    <location>
        <begin position="380"/>
        <end position="407"/>
    </location>
</feature>
<dbReference type="GO" id="GO:0043200">
    <property type="term" value="P:response to amino acid"/>
    <property type="evidence" value="ECO:0007669"/>
    <property type="project" value="EnsemblFungi"/>
</dbReference>
<reference evidence="9" key="2">
    <citation type="submission" date="2014-08" db="EMBL/GenBank/DDBJ databases">
        <title>Exploiting Issatchenkia orientalis SD108 for Succinic Acid Production.</title>
        <authorList>
            <person name="Xiao H."/>
            <person name="Shao Z."/>
            <person name="Jiang Y."/>
            <person name="Dole S."/>
            <person name="Zhao H."/>
        </authorList>
    </citation>
    <scope>NUCLEOTIDE SEQUENCE [LARGE SCALE GENOMIC DNA]</scope>
    <source>
        <strain evidence="9">SD108</strain>
    </source>
</reference>
<evidence type="ECO:0000256" key="5">
    <source>
        <dbReference type="ARBA" id="ARBA00023136"/>
    </source>
</evidence>
<evidence type="ECO:0000256" key="4">
    <source>
        <dbReference type="ARBA" id="ARBA00022989"/>
    </source>
</evidence>
<name>A0A099P6W1_PICKU</name>
<reference evidence="11" key="1">
    <citation type="journal article" date="2014" name="Microb. Cell Fact.">
        <title>Exploiting Issatchenkia orientalis SD108 for succinic acid production.</title>
        <authorList>
            <person name="Xiao H."/>
            <person name="Shao Z."/>
            <person name="Jiang Y."/>
            <person name="Dole S."/>
            <person name="Zhao H."/>
        </authorList>
    </citation>
    <scope>NUCLEOTIDE SEQUENCE [LARGE SCALE GENOMIC DNA]</scope>
    <source>
        <strain evidence="11">SD108</strain>
    </source>
</reference>
<evidence type="ECO:0000313" key="13">
    <source>
        <dbReference type="Proteomes" id="UP000249293"/>
    </source>
</evidence>
<dbReference type="VEuPathDB" id="FungiDB:C5L36_0B05240"/>
<dbReference type="GO" id="GO:0005886">
    <property type="term" value="C:plasma membrane"/>
    <property type="evidence" value="ECO:0007669"/>
    <property type="project" value="EnsemblFungi"/>
</dbReference>
<dbReference type="EMBL" id="JQFK01000006">
    <property type="protein sequence ID" value="KGK39786.1"/>
    <property type="molecule type" value="Genomic_DNA"/>
</dbReference>
<dbReference type="AlphaFoldDB" id="A0A099P6W1"/>
<evidence type="ECO:0000259" key="7">
    <source>
        <dbReference type="Pfam" id="PF00324"/>
    </source>
</evidence>
<feature type="transmembrane region" description="Helical" evidence="6">
    <location>
        <begin position="680"/>
        <end position="705"/>
    </location>
</feature>
<dbReference type="Proteomes" id="UP000029867">
    <property type="component" value="Unassembled WGS sequence"/>
</dbReference>
<comment type="similarity">
    <text evidence="2">Belongs to the amino acid-polyamine-organocation (APC) superfamily. YAT (TC 2.A.3.10) family.</text>
</comment>